<comment type="caution">
    <text evidence="8">The sequence shown here is derived from an EMBL/GenBank/DDBJ whole genome shotgun (WGS) entry which is preliminary data.</text>
</comment>
<dbReference type="SMART" id="SM00387">
    <property type="entry name" value="HATPase_c"/>
    <property type="match status" value="1"/>
</dbReference>
<protein>
    <recommendedName>
        <fullName evidence="2">histidine kinase</fullName>
        <ecNumber evidence="2">2.7.13.3</ecNumber>
    </recommendedName>
</protein>
<keyword evidence="8" id="KW-0067">ATP-binding</keyword>
<evidence type="ECO:0000256" key="6">
    <source>
        <dbReference type="ARBA" id="ARBA00023012"/>
    </source>
</evidence>
<name>A0ABV7SS69_9SPHN</name>
<dbReference type="Pfam" id="PF00512">
    <property type="entry name" value="HisKA"/>
    <property type="match status" value="1"/>
</dbReference>
<evidence type="ECO:0000256" key="2">
    <source>
        <dbReference type="ARBA" id="ARBA00012438"/>
    </source>
</evidence>
<dbReference type="CDD" id="cd00082">
    <property type="entry name" value="HisKA"/>
    <property type="match status" value="1"/>
</dbReference>
<dbReference type="SMART" id="SM00388">
    <property type="entry name" value="HisKA"/>
    <property type="match status" value="1"/>
</dbReference>
<dbReference type="SUPFAM" id="SSF55781">
    <property type="entry name" value="GAF domain-like"/>
    <property type="match status" value="1"/>
</dbReference>
<keyword evidence="5" id="KW-0418">Kinase</keyword>
<keyword evidence="6" id="KW-0902">Two-component regulatory system</keyword>
<evidence type="ECO:0000256" key="4">
    <source>
        <dbReference type="ARBA" id="ARBA00022679"/>
    </source>
</evidence>
<keyword evidence="3" id="KW-0597">Phosphoprotein</keyword>
<proteinExistence type="predicted"/>
<dbReference type="Proteomes" id="UP001595713">
    <property type="component" value="Unassembled WGS sequence"/>
</dbReference>
<dbReference type="GO" id="GO:0005524">
    <property type="term" value="F:ATP binding"/>
    <property type="evidence" value="ECO:0007669"/>
    <property type="project" value="UniProtKB-KW"/>
</dbReference>
<evidence type="ECO:0000256" key="1">
    <source>
        <dbReference type="ARBA" id="ARBA00000085"/>
    </source>
</evidence>
<dbReference type="InterPro" id="IPR005467">
    <property type="entry name" value="His_kinase_dom"/>
</dbReference>
<organism evidence="8 9">
    <name type="scientific">Sphingomonas hylomeconis</name>
    <dbReference type="NCBI Taxonomy" id="1395958"/>
    <lineage>
        <taxon>Bacteria</taxon>
        <taxon>Pseudomonadati</taxon>
        <taxon>Pseudomonadota</taxon>
        <taxon>Alphaproteobacteria</taxon>
        <taxon>Sphingomonadales</taxon>
        <taxon>Sphingomonadaceae</taxon>
        <taxon>Sphingomonas</taxon>
    </lineage>
</organism>
<dbReference type="EMBL" id="JBHRXP010000001">
    <property type="protein sequence ID" value="MFC3578940.1"/>
    <property type="molecule type" value="Genomic_DNA"/>
</dbReference>
<dbReference type="SMART" id="SM00065">
    <property type="entry name" value="GAF"/>
    <property type="match status" value="1"/>
</dbReference>
<dbReference type="SUPFAM" id="SSF55874">
    <property type="entry name" value="ATPase domain of HSP90 chaperone/DNA topoisomerase II/histidine kinase"/>
    <property type="match status" value="1"/>
</dbReference>
<dbReference type="EC" id="2.7.13.3" evidence="2"/>
<keyword evidence="9" id="KW-1185">Reference proteome</keyword>
<dbReference type="InterPro" id="IPR036097">
    <property type="entry name" value="HisK_dim/P_sf"/>
</dbReference>
<dbReference type="PRINTS" id="PR00344">
    <property type="entry name" value="BCTRLSENSOR"/>
</dbReference>
<feature type="domain" description="Histidine kinase" evidence="7">
    <location>
        <begin position="170"/>
        <end position="379"/>
    </location>
</feature>
<dbReference type="Gene3D" id="1.10.287.130">
    <property type="match status" value="1"/>
</dbReference>
<dbReference type="SUPFAM" id="SSF47384">
    <property type="entry name" value="Homodimeric domain of signal transducing histidine kinase"/>
    <property type="match status" value="1"/>
</dbReference>
<dbReference type="InterPro" id="IPR036890">
    <property type="entry name" value="HATPase_C_sf"/>
</dbReference>
<evidence type="ECO:0000256" key="5">
    <source>
        <dbReference type="ARBA" id="ARBA00022777"/>
    </source>
</evidence>
<dbReference type="InterPro" id="IPR004358">
    <property type="entry name" value="Sig_transdc_His_kin-like_C"/>
</dbReference>
<reference evidence="9" key="1">
    <citation type="journal article" date="2019" name="Int. J. Syst. Evol. Microbiol.">
        <title>The Global Catalogue of Microorganisms (GCM) 10K type strain sequencing project: providing services to taxonomists for standard genome sequencing and annotation.</title>
        <authorList>
            <consortium name="The Broad Institute Genomics Platform"/>
            <consortium name="The Broad Institute Genome Sequencing Center for Infectious Disease"/>
            <person name="Wu L."/>
            <person name="Ma J."/>
        </authorList>
    </citation>
    <scope>NUCLEOTIDE SEQUENCE [LARGE SCALE GENOMIC DNA]</scope>
    <source>
        <strain evidence="9">KCTC 42739</strain>
    </source>
</reference>
<dbReference type="PROSITE" id="PS50109">
    <property type="entry name" value="HIS_KIN"/>
    <property type="match status" value="1"/>
</dbReference>
<evidence type="ECO:0000313" key="8">
    <source>
        <dbReference type="EMBL" id="MFC3578940.1"/>
    </source>
</evidence>
<dbReference type="Gene3D" id="3.30.450.40">
    <property type="match status" value="1"/>
</dbReference>
<dbReference type="PANTHER" id="PTHR43711:SF1">
    <property type="entry name" value="HISTIDINE KINASE 1"/>
    <property type="match status" value="1"/>
</dbReference>
<dbReference type="Gene3D" id="3.30.565.10">
    <property type="entry name" value="Histidine kinase-like ATPase, C-terminal domain"/>
    <property type="match status" value="1"/>
</dbReference>
<dbReference type="InterPro" id="IPR003594">
    <property type="entry name" value="HATPase_dom"/>
</dbReference>
<accession>A0ABV7SS69</accession>
<keyword evidence="8" id="KW-0547">Nucleotide-binding</keyword>
<dbReference type="CDD" id="cd00075">
    <property type="entry name" value="HATPase"/>
    <property type="match status" value="1"/>
</dbReference>
<comment type="catalytic activity">
    <reaction evidence="1">
        <text>ATP + protein L-histidine = ADP + protein N-phospho-L-histidine.</text>
        <dbReference type="EC" id="2.7.13.3"/>
    </reaction>
</comment>
<gene>
    <name evidence="8" type="ORF">ACFONA_02080</name>
</gene>
<dbReference type="InterPro" id="IPR003018">
    <property type="entry name" value="GAF"/>
</dbReference>
<dbReference type="InterPro" id="IPR003661">
    <property type="entry name" value="HisK_dim/P_dom"/>
</dbReference>
<dbReference type="Pfam" id="PF02518">
    <property type="entry name" value="HATPase_c"/>
    <property type="match status" value="1"/>
</dbReference>
<keyword evidence="4" id="KW-0808">Transferase</keyword>
<dbReference type="Pfam" id="PF01590">
    <property type="entry name" value="GAF"/>
    <property type="match status" value="1"/>
</dbReference>
<dbReference type="InterPro" id="IPR050736">
    <property type="entry name" value="Sensor_HK_Regulatory"/>
</dbReference>
<dbReference type="PANTHER" id="PTHR43711">
    <property type="entry name" value="TWO-COMPONENT HISTIDINE KINASE"/>
    <property type="match status" value="1"/>
</dbReference>
<sequence>MIQKIAAVPTILDTVCRITGMGFAAVARVTSDRWIACSVKDDIAFGLTPGGELAVETTICSEIRESGELVVINHVAENEAYRAHRTPALYGFQSYISVPINLPDGQFFGTLCAIDPRPAKLHNPETIGMFRMFADLIAFHLDAQARIERSEANLLDEQKTAELREQFIAVLGHDLRNPLAALDAGTRLLSRNPDPAKATAVLGMMQSSVVRMAKLIDNVLDLARGRLGGGLAMQRETVDLSDVLALVVEELQAANPLRVIEARLYLAEPVHCDRSRIAQMLSNLLGNALSHGATDAPIEVIGVAADGVFELSVTNSGAEIPPGAIARLFQPFERGAGRGDKAGLGLGLYIASEIATAHGGTLGVVSSPERTCFTFRMAI</sequence>
<evidence type="ECO:0000313" key="9">
    <source>
        <dbReference type="Proteomes" id="UP001595713"/>
    </source>
</evidence>
<dbReference type="InterPro" id="IPR029016">
    <property type="entry name" value="GAF-like_dom_sf"/>
</dbReference>
<evidence type="ECO:0000256" key="3">
    <source>
        <dbReference type="ARBA" id="ARBA00022553"/>
    </source>
</evidence>
<dbReference type="RefSeq" id="WP_380815711.1">
    <property type="nucleotide sequence ID" value="NZ_JBHRXP010000001.1"/>
</dbReference>
<evidence type="ECO:0000259" key="7">
    <source>
        <dbReference type="PROSITE" id="PS50109"/>
    </source>
</evidence>